<comment type="caution">
    <text evidence="4">The sequence shown here is derived from an EMBL/GenBank/DDBJ whole genome shotgun (WGS) entry which is preliminary data.</text>
</comment>
<proteinExistence type="inferred from homology"/>
<gene>
    <name evidence="4" type="ORF">ASZ90_007061</name>
</gene>
<dbReference type="Gene3D" id="1.25.40.10">
    <property type="entry name" value="Tetratricopeptide repeat domain"/>
    <property type="match status" value="1"/>
</dbReference>
<sequence>MDEKMDAKMAVVDTDLTTLKKNVAALETMRTGQASAAADITDLRDNIQQLRGQVETLKKDFTSNTKKEDQRFDNIMLKINFIENFLEIGNKNNLSDAADKSSKSTAGSTTKDTAKKQDKEKAYSAAYQIFREGNYDKARTEFQNYLSAYPDSEYSDNAQFWVGECYFFEQKYEAAILEYEKVTKNYPNGNKVPYALLKQGMSFLKLGDKTSAKLLLQQVIKNYPNTSQARIARSSLQEIK</sequence>
<feature type="region of interest" description="Disordered" evidence="2">
    <location>
        <begin position="95"/>
        <end position="117"/>
    </location>
</feature>
<dbReference type="AlphaFoldDB" id="A0A0W8FR60"/>
<dbReference type="InterPro" id="IPR014162">
    <property type="entry name" value="CpoB_C"/>
</dbReference>
<evidence type="ECO:0000313" key="4">
    <source>
        <dbReference type="EMBL" id="KUG23134.1"/>
    </source>
</evidence>
<accession>A0A0W8FR60</accession>
<dbReference type="GO" id="GO:0051301">
    <property type="term" value="P:cell division"/>
    <property type="evidence" value="ECO:0007669"/>
    <property type="project" value="InterPro"/>
</dbReference>
<dbReference type="InterPro" id="IPR011990">
    <property type="entry name" value="TPR-like_helical_dom_sf"/>
</dbReference>
<protein>
    <submittedName>
        <fullName evidence="4">Tpr repeat containing exported protein</fullName>
    </submittedName>
</protein>
<dbReference type="NCBIfam" id="TIGR02795">
    <property type="entry name" value="tol_pal_ybgF"/>
    <property type="match status" value="1"/>
</dbReference>
<evidence type="ECO:0000259" key="3">
    <source>
        <dbReference type="Pfam" id="PF13525"/>
    </source>
</evidence>
<name>A0A0W8FR60_9ZZZZ</name>
<evidence type="ECO:0000256" key="1">
    <source>
        <dbReference type="ARBA" id="ARBA00022729"/>
    </source>
</evidence>
<feature type="domain" description="Outer membrane lipoprotein BamD-like" evidence="3">
    <location>
        <begin position="117"/>
        <end position="239"/>
    </location>
</feature>
<keyword evidence="1" id="KW-0732">Signal</keyword>
<evidence type="ECO:0000256" key="2">
    <source>
        <dbReference type="SAM" id="MobiDB-lite"/>
    </source>
</evidence>
<dbReference type="HAMAP" id="MF_02066">
    <property type="entry name" value="CpoB"/>
    <property type="match status" value="1"/>
</dbReference>
<dbReference type="EMBL" id="LNQE01000919">
    <property type="protein sequence ID" value="KUG23134.1"/>
    <property type="molecule type" value="Genomic_DNA"/>
</dbReference>
<organism evidence="4">
    <name type="scientific">hydrocarbon metagenome</name>
    <dbReference type="NCBI Taxonomy" id="938273"/>
    <lineage>
        <taxon>unclassified sequences</taxon>
        <taxon>metagenomes</taxon>
        <taxon>ecological metagenomes</taxon>
    </lineage>
</organism>
<dbReference type="InterPro" id="IPR039565">
    <property type="entry name" value="BamD-like"/>
</dbReference>
<dbReference type="InterPro" id="IPR034706">
    <property type="entry name" value="CpoB"/>
</dbReference>
<dbReference type="SUPFAM" id="SSF48452">
    <property type="entry name" value="TPR-like"/>
    <property type="match status" value="1"/>
</dbReference>
<reference evidence="4" key="1">
    <citation type="journal article" date="2015" name="Proc. Natl. Acad. Sci. U.S.A.">
        <title>Networks of energetic and metabolic interactions define dynamics in microbial communities.</title>
        <authorList>
            <person name="Embree M."/>
            <person name="Liu J.K."/>
            <person name="Al-Bassam M.M."/>
            <person name="Zengler K."/>
        </authorList>
    </citation>
    <scope>NUCLEOTIDE SEQUENCE</scope>
</reference>
<dbReference type="Pfam" id="PF13525">
    <property type="entry name" value="YfiO"/>
    <property type="match status" value="1"/>
</dbReference>